<feature type="non-terminal residue" evidence="1">
    <location>
        <position position="121"/>
    </location>
</feature>
<gene>
    <name evidence="1" type="ORF">F5878DRAFT_699487</name>
</gene>
<organism evidence="1 2">
    <name type="scientific">Lentinula raphanica</name>
    <dbReference type="NCBI Taxonomy" id="153919"/>
    <lineage>
        <taxon>Eukaryota</taxon>
        <taxon>Fungi</taxon>
        <taxon>Dikarya</taxon>
        <taxon>Basidiomycota</taxon>
        <taxon>Agaricomycotina</taxon>
        <taxon>Agaricomycetes</taxon>
        <taxon>Agaricomycetidae</taxon>
        <taxon>Agaricales</taxon>
        <taxon>Marasmiineae</taxon>
        <taxon>Omphalotaceae</taxon>
        <taxon>Lentinula</taxon>
    </lineage>
</organism>
<dbReference type="Proteomes" id="UP001163846">
    <property type="component" value="Unassembled WGS sequence"/>
</dbReference>
<reference evidence="1" key="1">
    <citation type="submission" date="2022-08" db="EMBL/GenBank/DDBJ databases">
        <authorList>
            <consortium name="DOE Joint Genome Institute"/>
            <person name="Min B."/>
            <person name="Riley R."/>
            <person name="Sierra-Patev S."/>
            <person name="Naranjo-Ortiz M."/>
            <person name="Looney B."/>
            <person name="Konkel Z."/>
            <person name="Slot J.C."/>
            <person name="Sakamoto Y."/>
            <person name="Steenwyk J.L."/>
            <person name="Rokas A."/>
            <person name="Carro J."/>
            <person name="Camarero S."/>
            <person name="Ferreira P."/>
            <person name="Molpeceres G."/>
            <person name="Ruiz-Duenas F.J."/>
            <person name="Serrano A."/>
            <person name="Henrissat B."/>
            <person name="Drula E."/>
            <person name="Hughes K.W."/>
            <person name="Mata J.L."/>
            <person name="Ishikawa N.K."/>
            <person name="Vargas-Isla R."/>
            <person name="Ushijima S."/>
            <person name="Smith C.A."/>
            <person name="Ahrendt S."/>
            <person name="Andreopoulos W."/>
            <person name="He G."/>
            <person name="Labutti K."/>
            <person name="Lipzen A."/>
            <person name="Ng V."/>
            <person name="Sandor L."/>
            <person name="Barry K."/>
            <person name="Martinez A.T."/>
            <person name="Xiao Y."/>
            <person name="Gibbons J.G."/>
            <person name="Terashima K."/>
            <person name="Hibbett D.S."/>
            <person name="Grigoriev I.V."/>
        </authorList>
    </citation>
    <scope>NUCLEOTIDE SEQUENCE</scope>
    <source>
        <strain evidence="1">TFB9207</strain>
    </source>
</reference>
<dbReference type="EMBL" id="MU806008">
    <property type="protein sequence ID" value="KAJ3842359.1"/>
    <property type="molecule type" value="Genomic_DNA"/>
</dbReference>
<protein>
    <submittedName>
        <fullName evidence="1">Uncharacterized protein</fullName>
    </submittedName>
</protein>
<comment type="caution">
    <text evidence="1">The sequence shown here is derived from an EMBL/GenBank/DDBJ whole genome shotgun (WGS) entry which is preliminary data.</text>
</comment>
<dbReference type="AlphaFoldDB" id="A0AA38PGA6"/>
<feature type="non-terminal residue" evidence="1">
    <location>
        <position position="1"/>
    </location>
</feature>
<accession>A0AA38PGA6</accession>
<evidence type="ECO:0000313" key="1">
    <source>
        <dbReference type="EMBL" id="KAJ3842359.1"/>
    </source>
</evidence>
<keyword evidence="2" id="KW-1185">Reference proteome</keyword>
<sequence length="121" mass="13758">LHSFDGRVGAILPNDYLISSPNSNVLFNPPLSSRRIRLRRHLHFSHDDPLFYPQPFNDHWPHLSLIQAPSADPNHPFAAAWLIPSDEDFDVEASDLLYNAAILDNKFYSRIKSLADLVLAN</sequence>
<name>A0AA38PGA6_9AGAR</name>
<proteinExistence type="predicted"/>
<evidence type="ECO:0000313" key="2">
    <source>
        <dbReference type="Proteomes" id="UP001163846"/>
    </source>
</evidence>